<reference evidence="20 21" key="1">
    <citation type="submission" date="2011-10" db="EMBL/GenBank/DDBJ databases">
        <authorList>
            <person name="Genoscope - CEA"/>
        </authorList>
    </citation>
    <scope>NUCLEOTIDE SEQUENCE [LARGE SCALE GENOMIC DNA]</scope>
    <source>
        <strain evidence="20 21">RCC 1105</strain>
    </source>
</reference>
<keyword evidence="21" id="KW-1185">Reference proteome</keyword>
<sequence>MSARCTKRGESLLRRMIQTTTAKTTAPASNARYFRSALSNNDIAFTNGRRVYSSFDWSSSSSSSSSSKSSGAAFAGAAATATMMMAYFLPSSSWSSSSSLARCEEAKKEAKMSSSKGGMPFESVTLYQYDVCPFCNKVKAFLDYHNIPYDVVEVNPLTKTEIKQFEHEWKKVPVLVVDGKATYNSRDIINEVDERVRKHSGLTKRWFGEKSKKEKEKEEEWCKWVDDRFVHVLTPNIYKTFREAMESFDYITERGNFGFFERQSARITGAVSMYGISKMVLKKRHGIEDERASLFEETRKWMSEGVGQSGGKFCGGDAPNIADISMFGVFRAVKTFQTFEDVCKEVPEMVPWYERMQKAVGESSRSDGLSN</sequence>
<dbReference type="GO" id="GO:0012505">
    <property type="term" value="C:endomembrane system"/>
    <property type="evidence" value="ECO:0007669"/>
    <property type="project" value="UniProtKB-SubCell"/>
</dbReference>
<evidence type="ECO:0000313" key="20">
    <source>
        <dbReference type="EMBL" id="CCO19144.1"/>
    </source>
</evidence>
<comment type="subcellular location">
    <subcellularLocation>
        <location evidence="18">Endomembrane system</location>
        <topology evidence="18">Single-pass membrane protein</topology>
    </subcellularLocation>
</comment>
<dbReference type="GO" id="GO:0050220">
    <property type="term" value="F:prostaglandin-E synthase activity"/>
    <property type="evidence" value="ECO:0007669"/>
    <property type="project" value="UniProtKB-EC"/>
</dbReference>
<evidence type="ECO:0000256" key="18">
    <source>
        <dbReference type="ARBA" id="ARBA00037847"/>
    </source>
</evidence>
<comment type="pathway">
    <text evidence="1">Lipid metabolism; prostaglandin biosynthesis.</text>
</comment>
<evidence type="ECO:0000256" key="10">
    <source>
        <dbReference type="ARBA" id="ARBA00022989"/>
    </source>
</evidence>
<dbReference type="Gene3D" id="3.40.30.10">
    <property type="entry name" value="Glutaredoxin"/>
    <property type="match status" value="1"/>
</dbReference>
<keyword evidence="6" id="KW-0444">Lipid biosynthesis</keyword>
<evidence type="ECO:0000256" key="13">
    <source>
        <dbReference type="ARBA" id="ARBA00023160"/>
    </source>
</evidence>
<proteinExistence type="inferred from homology"/>
<dbReference type="GeneID" id="19012483"/>
<dbReference type="SUPFAM" id="SSF52833">
    <property type="entry name" value="Thioredoxin-like"/>
    <property type="match status" value="1"/>
</dbReference>
<dbReference type="GO" id="GO:0001516">
    <property type="term" value="P:prostaglandin biosynthetic process"/>
    <property type="evidence" value="ECO:0007669"/>
    <property type="project" value="UniProtKB-UniPathway"/>
</dbReference>
<evidence type="ECO:0000259" key="19">
    <source>
        <dbReference type="PROSITE" id="PS50404"/>
    </source>
</evidence>
<evidence type="ECO:0000256" key="3">
    <source>
        <dbReference type="ARBA" id="ARBA00012203"/>
    </source>
</evidence>
<dbReference type="InterPro" id="IPR034335">
    <property type="entry name" value="PGES2_C"/>
</dbReference>
<organism evidence="20 21">
    <name type="scientific">Bathycoccus prasinos</name>
    <dbReference type="NCBI Taxonomy" id="41875"/>
    <lineage>
        <taxon>Eukaryota</taxon>
        <taxon>Viridiplantae</taxon>
        <taxon>Chlorophyta</taxon>
        <taxon>Mamiellophyceae</taxon>
        <taxon>Mamiellales</taxon>
        <taxon>Bathycoccaceae</taxon>
        <taxon>Bathycoccus</taxon>
    </lineage>
</organism>
<dbReference type="Gene3D" id="1.20.1050.10">
    <property type="match status" value="1"/>
</dbReference>
<dbReference type="STRING" id="41875.K8EMD8"/>
<gene>
    <name evidence="20" type="ordered locus">Bathy12g01980</name>
</gene>
<dbReference type="InterPro" id="IPR036249">
    <property type="entry name" value="Thioredoxin-like_sf"/>
</dbReference>
<protein>
    <recommendedName>
        <fullName evidence="4">Prostaglandin E synthase 2</fullName>
        <ecNumber evidence="3">5.3.99.3</ecNumber>
    </recommendedName>
    <alternativeName>
        <fullName evidence="17">Microsomal prostaglandin E synthase 2</fullName>
    </alternativeName>
</protein>
<name>K8EMD8_9CHLO</name>
<comment type="catalytic activity">
    <reaction evidence="15">
        <text>prostaglandin H2 = (12S)-hydroxy-(5Z,8E,10E)-heptadecatrienoate + malonaldehyde</text>
        <dbReference type="Rhea" id="RHEA:48644"/>
        <dbReference type="ChEBI" id="CHEBI:57405"/>
        <dbReference type="ChEBI" id="CHEBI:90694"/>
        <dbReference type="ChEBI" id="CHEBI:566274"/>
    </reaction>
    <physiologicalReaction direction="left-to-right" evidence="15">
        <dbReference type="Rhea" id="RHEA:48645"/>
    </physiologicalReaction>
</comment>
<keyword evidence="8" id="KW-0812">Transmembrane</keyword>
<dbReference type="KEGG" id="bpg:Bathy12g01980"/>
<evidence type="ECO:0000256" key="16">
    <source>
        <dbReference type="ARBA" id="ARBA00023931"/>
    </source>
</evidence>
<keyword evidence="12" id="KW-0472">Membrane</keyword>
<dbReference type="OrthoDB" id="423541at2759"/>
<dbReference type="EC" id="5.3.99.3" evidence="3"/>
<keyword evidence="9" id="KW-0276">Fatty acid metabolism</keyword>
<dbReference type="Pfam" id="PF13417">
    <property type="entry name" value="GST_N_3"/>
    <property type="match status" value="1"/>
</dbReference>
<dbReference type="PANTHER" id="PTHR12782">
    <property type="entry name" value="MICROSOMAL PROSTAGLANDIN E SYNTHASE-2"/>
    <property type="match status" value="1"/>
</dbReference>
<evidence type="ECO:0000256" key="9">
    <source>
        <dbReference type="ARBA" id="ARBA00022832"/>
    </source>
</evidence>
<dbReference type="SFLD" id="SFLDS00019">
    <property type="entry name" value="Glutathione_Transferase_(cytos"/>
    <property type="match status" value="1"/>
</dbReference>
<dbReference type="SFLD" id="SFLDG01182">
    <property type="entry name" value="Prostaglandin_E_synthase_like"/>
    <property type="match status" value="1"/>
</dbReference>
<feature type="domain" description="GST N-terminal" evidence="19">
    <location>
        <begin position="122"/>
        <end position="200"/>
    </location>
</feature>
<keyword evidence="5" id="KW-0644">Prostaglandin metabolism</keyword>
<evidence type="ECO:0000256" key="6">
    <source>
        <dbReference type="ARBA" id="ARBA00022516"/>
    </source>
</evidence>
<evidence type="ECO:0000256" key="17">
    <source>
        <dbReference type="ARBA" id="ARBA00031041"/>
    </source>
</evidence>
<keyword evidence="7" id="KW-0643">Prostaglandin biosynthesis</keyword>
<dbReference type="InterPro" id="IPR034334">
    <property type="entry name" value="PGES2"/>
</dbReference>
<dbReference type="PROSITE" id="PS51354">
    <property type="entry name" value="GLUTAREDOXIN_2"/>
    <property type="match status" value="1"/>
</dbReference>
<dbReference type="InterPro" id="IPR036282">
    <property type="entry name" value="Glutathione-S-Trfase_C_sf"/>
</dbReference>
<evidence type="ECO:0000313" key="21">
    <source>
        <dbReference type="Proteomes" id="UP000198341"/>
    </source>
</evidence>
<evidence type="ECO:0000256" key="5">
    <source>
        <dbReference type="ARBA" id="ARBA00022501"/>
    </source>
</evidence>
<keyword evidence="14" id="KW-0413">Isomerase</keyword>
<keyword evidence="13" id="KW-0275">Fatty acid biosynthesis</keyword>
<dbReference type="GO" id="GO:0005739">
    <property type="term" value="C:mitochondrion"/>
    <property type="evidence" value="ECO:0007669"/>
    <property type="project" value="TreeGrafter"/>
</dbReference>
<dbReference type="EMBL" id="FO082267">
    <property type="protein sequence ID" value="CCO19144.1"/>
    <property type="molecule type" value="Genomic_DNA"/>
</dbReference>
<dbReference type="SUPFAM" id="SSF47616">
    <property type="entry name" value="GST C-terminal domain-like"/>
    <property type="match status" value="1"/>
</dbReference>
<dbReference type="InterPro" id="IPR011767">
    <property type="entry name" value="GLR_AS"/>
</dbReference>
<accession>K8EMD8</accession>
<dbReference type="UniPathway" id="UPA00662"/>
<evidence type="ECO:0000256" key="15">
    <source>
        <dbReference type="ARBA" id="ARBA00023930"/>
    </source>
</evidence>
<evidence type="ECO:0000256" key="7">
    <source>
        <dbReference type="ARBA" id="ARBA00022585"/>
    </source>
</evidence>
<evidence type="ECO:0000256" key="4">
    <source>
        <dbReference type="ARBA" id="ARBA00019474"/>
    </source>
</evidence>
<dbReference type="RefSeq" id="XP_007510029.1">
    <property type="nucleotide sequence ID" value="XM_007509967.1"/>
</dbReference>
<dbReference type="eggNOG" id="KOG3029">
    <property type="taxonomic scope" value="Eukaryota"/>
</dbReference>
<dbReference type="PANTHER" id="PTHR12782:SF5">
    <property type="entry name" value="PROSTAGLANDIN E SYNTHASE 2"/>
    <property type="match status" value="1"/>
</dbReference>
<dbReference type="CDD" id="cd03197">
    <property type="entry name" value="GST_C_mPGES2"/>
    <property type="match status" value="1"/>
</dbReference>
<keyword evidence="10" id="KW-1133">Transmembrane helix</keyword>
<dbReference type="Proteomes" id="UP000198341">
    <property type="component" value="Chromosome 12"/>
</dbReference>
<comment type="catalytic activity">
    <reaction evidence="16">
        <text>prostaglandin H2 = prostaglandin E2</text>
        <dbReference type="Rhea" id="RHEA:12893"/>
        <dbReference type="ChEBI" id="CHEBI:57405"/>
        <dbReference type="ChEBI" id="CHEBI:606564"/>
        <dbReference type="EC" id="5.3.99.3"/>
    </reaction>
    <physiologicalReaction direction="left-to-right" evidence="16">
        <dbReference type="Rhea" id="RHEA:12894"/>
    </physiologicalReaction>
</comment>
<dbReference type="SFLD" id="SFLDG01203">
    <property type="entry name" value="Prostaglandin_E_synthase_like1"/>
    <property type="match status" value="1"/>
</dbReference>
<evidence type="ECO:0000256" key="2">
    <source>
        <dbReference type="ARBA" id="ARBA00007409"/>
    </source>
</evidence>
<comment type="similarity">
    <text evidence="2">Belongs to the GST superfamily.</text>
</comment>
<dbReference type="InterPro" id="IPR040079">
    <property type="entry name" value="Glutathione_S-Trfase"/>
</dbReference>
<dbReference type="InterPro" id="IPR004045">
    <property type="entry name" value="Glutathione_S-Trfase_N"/>
</dbReference>
<evidence type="ECO:0000256" key="14">
    <source>
        <dbReference type="ARBA" id="ARBA00023235"/>
    </source>
</evidence>
<dbReference type="PROSITE" id="PS00195">
    <property type="entry name" value="GLUTAREDOXIN_1"/>
    <property type="match status" value="1"/>
</dbReference>
<keyword evidence="11" id="KW-0443">Lipid metabolism</keyword>
<dbReference type="AlphaFoldDB" id="K8EMD8"/>
<evidence type="ECO:0000256" key="12">
    <source>
        <dbReference type="ARBA" id="ARBA00023136"/>
    </source>
</evidence>
<evidence type="ECO:0000256" key="8">
    <source>
        <dbReference type="ARBA" id="ARBA00022692"/>
    </source>
</evidence>
<dbReference type="PROSITE" id="PS50404">
    <property type="entry name" value="GST_NTER"/>
    <property type="match status" value="1"/>
</dbReference>
<evidence type="ECO:0000256" key="1">
    <source>
        <dbReference type="ARBA" id="ARBA00004702"/>
    </source>
</evidence>
<evidence type="ECO:0000256" key="11">
    <source>
        <dbReference type="ARBA" id="ARBA00023098"/>
    </source>
</evidence>